<dbReference type="AlphaFoldDB" id="A0A502JCL9"/>
<evidence type="ECO:0000259" key="15">
    <source>
        <dbReference type="Pfam" id="PF13018"/>
    </source>
</evidence>
<evidence type="ECO:0000256" key="7">
    <source>
        <dbReference type="ARBA" id="ARBA00022729"/>
    </source>
</evidence>
<dbReference type="Pfam" id="PF19079">
    <property type="entry name" value="CFSR"/>
    <property type="match status" value="1"/>
</dbReference>
<feature type="domain" description="ESPR" evidence="15">
    <location>
        <begin position="23"/>
        <end position="65"/>
    </location>
</feature>
<keyword evidence="10" id="KW-0998">Cell outer membrane</keyword>
<feature type="domain" description="Trimeric autotransporter adhesin YadA-like head" evidence="13">
    <location>
        <begin position="613"/>
        <end position="639"/>
    </location>
</feature>
<name>A0A502JCL9_HAEHA</name>
<feature type="domain" description="Trimeric autotransporter adhesin YadA-like head" evidence="13">
    <location>
        <begin position="263"/>
        <end position="283"/>
    </location>
</feature>
<dbReference type="GO" id="GO:0009986">
    <property type="term" value="C:cell surface"/>
    <property type="evidence" value="ECO:0007669"/>
    <property type="project" value="UniProtKB-SubCell"/>
</dbReference>
<evidence type="ECO:0000256" key="5">
    <source>
        <dbReference type="ARBA" id="ARBA00022452"/>
    </source>
</evidence>
<dbReference type="InterPro" id="IPR045584">
    <property type="entry name" value="Pilin-like"/>
</dbReference>
<feature type="domain" description="Trimeric autotransporter adhesin YadA-like head" evidence="13">
    <location>
        <begin position="460"/>
        <end position="486"/>
    </location>
</feature>
<dbReference type="InterPro" id="IPR011049">
    <property type="entry name" value="Serralysin-like_metalloprot_C"/>
</dbReference>
<evidence type="ECO:0000313" key="17">
    <source>
        <dbReference type="Proteomes" id="UP000317926"/>
    </source>
</evidence>
<proteinExistence type="inferred from homology"/>
<dbReference type="Pfam" id="PF03895">
    <property type="entry name" value="YadA_anchor"/>
    <property type="match status" value="1"/>
</dbReference>
<dbReference type="GO" id="GO:0015031">
    <property type="term" value="P:protein transport"/>
    <property type="evidence" value="ECO:0007669"/>
    <property type="project" value="UniProtKB-KW"/>
</dbReference>
<dbReference type="InterPro" id="IPR026394">
    <property type="entry name" value="RPT_S_cricet"/>
</dbReference>
<keyword evidence="4" id="KW-0813">Transport</keyword>
<evidence type="ECO:0000256" key="11">
    <source>
        <dbReference type="SAM" id="Coils"/>
    </source>
</evidence>
<evidence type="ECO:0000256" key="4">
    <source>
        <dbReference type="ARBA" id="ARBA00022448"/>
    </source>
</evidence>
<feature type="coiled-coil region" evidence="11">
    <location>
        <begin position="1078"/>
        <end position="1119"/>
    </location>
</feature>
<dbReference type="EMBL" id="SDPK01000056">
    <property type="protein sequence ID" value="TPG95482.1"/>
    <property type="molecule type" value="Genomic_DNA"/>
</dbReference>
<keyword evidence="7" id="KW-0732">Signal</keyword>
<keyword evidence="5" id="KW-1134">Transmembrane beta strand</keyword>
<evidence type="ECO:0000259" key="14">
    <source>
        <dbReference type="Pfam" id="PF05662"/>
    </source>
</evidence>
<dbReference type="Pfam" id="PF13018">
    <property type="entry name" value="ESPR"/>
    <property type="match status" value="1"/>
</dbReference>
<protein>
    <recommendedName>
        <fullName evidence="18">Adhesin</fullName>
    </recommendedName>
</protein>
<feature type="domain" description="Trimeric autotransporter adhesin YadA-like head" evidence="13">
    <location>
        <begin position="297"/>
        <end position="311"/>
    </location>
</feature>
<feature type="domain" description="Trimeric autotransporter adhesin YadA-like C-terminal membrane anchor" evidence="12">
    <location>
        <begin position="1135"/>
        <end position="1194"/>
    </location>
</feature>
<feature type="domain" description="Trimeric autotransporter adhesin YadA-like head" evidence="13">
    <location>
        <begin position="557"/>
        <end position="583"/>
    </location>
</feature>
<comment type="caution">
    <text evidence="16">The sequence shown here is derived from an EMBL/GenBank/DDBJ whole genome shotgun (WGS) entry which is preliminary data.</text>
</comment>
<feature type="domain" description="Trimeric autotransporter adhesin YadA-like head" evidence="13">
    <location>
        <begin position="585"/>
        <end position="611"/>
    </location>
</feature>
<evidence type="ECO:0000259" key="13">
    <source>
        <dbReference type="Pfam" id="PF05658"/>
    </source>
</evidence>
<evidence type="ECO:0000256" key="8">
    <source>
        <dbReference type="ARBA" id="ARBA00022927"/>
    </source>
</evidence>
<dbReference type="Pfam" id="PF05658">
    <property type="entry name" value="YadA_head"/>
    <property type="match status" value="12"/>
</dbReference>
<organism evidence="16 17">
    <name type="scientific">Haemophilus haemolyticus</name>
    <dbReference type="NCBI Taxonomy" id="726"/>
    <lineage>
        <taxon>Bacteria</taxon>
        <taxon>Pseudomonadati</taxon>
        <taxon>Pseudomonadota</taxon>
        <taxon>Gammaproteobacteria</taxon>
        <taxon>Pasteurellales</taxon>
        <taxon>Pasteurellaceae</taxon>
        <taxon>Haemophilus</taxon>
    </lineage>
</organism>
<feature type="domain" description="Trimeric autotransporter adhesin YadA-like head" evidence="13">
    <location>
        <begin position="160"/>
        <end position="186"/>
    </location>
</feature>
<accession>A0A502JCL9</accession>
<evidence type="ECO:0000256" key="10">
    <source>
        <dbReference type="ARBA" id="ARBA00023237"/>
    </source>
</evidence>
<keyword evidence="9" id="KW-0472">Membrane</keyword>
<dbReference type="Proteomes" id="UP000317926">
    <property type="component" value="Unassembled WGS sequence"/>
</dbReference>
<comment type="similarity">
    <text evidence="3">Belongs to the autotransporter-2 (AT-2) (TC 1.B.40) family.</text>
</comment>
<evidence type="ECO:0000313" key="16">
    <source>
        <dbReference type="EMBL" id="TPG95482.1"/>
    </source>
</evidence>
<keyword evidence="11" id="KW-0175">Coiled coil</keyword>
<dbReference type="Gene3D" id="3.30.1300.30">
    <property type="entry name" value="GSPII I/J protein-like"/>
    <property type="match status" value="1"/>
</dbReference>
<keyword evidence="6" id="KW-0812">Transmembrane</keyword>
<evidence type="ECO:0000256" key="2">
    <source>
        <dbReference type="ARBA" id="ARBA00004442"/>
    </source>
</evidence>
<evidence type="ECO:0008006" key="18">
    <source>
        <dbReference type="Google" id="ProtNLM"/>
    </source>
</evidence>
<feature type="domain" description="Trimeric autotransporter adhesin YadA-like head" evidence="13">
    <location>
        <begin position="314"/>
        <end position="339"/>
    </location>
</feature>
<comment type="subcellular location">
    <subcellularLocation>
        <location evidence="2">Cell outer membrane</location>
    </subcellularLocation>
    <subcellularLocation>
        <location evidence="1">Cell surface</location>
    </subcellularLocation>
</comment>
<dbReference type="Gene3D" id="2.150.10.10">
    <property type="entry name" value="Serralysin-like metalloprotease, C-terminal"/>
    <property type="match status" value="6"/>
</dbReference>
<dbReference type="SUPFAM" id="SSF101967">
    <property type="entry name" value="Adhesin YadA, collagen-binding domain"/>
    <property type="match status" value="5"/>
</dbReference>
<keyword evidence="8" id="KW-0653">Protein transport</keyword>
<feature type="domain" description="Trimeric autotransporter adhesin YadA-like head" evidence="13">
    <location>
        <begin position="132"/>
        <end position="155"/>
    </location>
</feature>
<gene>
    <name evidence="16" type="ORF">EUX55_08205</name>
</gene>
<dbReference type="InterPro" id="IPR024973">
    <property type="entry name" value="ESPR"/>
</dbReference>
<dbReference type="InterPro" id="IPR008640">
    <property type="entry name" value="Adhesin_Head_dom"/>
</dbReference>
<dbReference type="SUPFAM" id="SSF54523">
    <property type="entry name" value="Pili subunits"/>
    <property type="match status" value="1"/>
</dbReference>
<feature type="coiled-coil region" evidence="11">
    <location>
        <begin position="650"/>
        <end position="699"/>
    </location>
</feature>
<dbReference type="InterPro" id="IPR005594">
    <property type="entry name" value="YadA_C"/>
</dbReference>
<evidence type="ECO:0000259" key="12">
    <source>
        <dbReference type="Pfam" id="PF03895"/>
    </source>
</evidence>
<feature type="domain" description="Trimeric autotransporter adhesin YadA-like head" evidence="13">
    <location>
        <begin position="204"/>
        <end position="225"/>
    </location>
</feature>
<evidence type="ECO:0000256" key="3">
    <source>
        <dbReference type="ARBA" id="ARBA00005848"/>
    </source>
</evidence>
<dbReference type="InterPro" id="IPR008635">
    <property type="entry name" value="Coiled_stalk_dom"/>
</dbReference>
<evidence type="ECO:0000256" key="9">
    <source>
        <dbReference type="ARBA" id="ARBA00023136"/>
    </source>
</evidence>
<evidence type="ECO:0000256" key="6">
    <source>
        <dbReference type="ARBA" id="ARBA00022692"/>
    </source>
</evidence>
<evidence type="ECO:0000256" key="1">
    <source>
        <dbReference type="ARBA" id="ARBA00004241"/>
    </source>
</evidence>
<feature type="domain" description="Trimeric autotransporter adhesin YadA-like head" evidence="13">
    <location>
        <begin position="433"/>
        <end position="455"/>
    </location>
</feature>
<sequence>MGREYEQKSIFLPFLYHVWSYSMNHIFRVIWNTSIQSWSVVSELSRAHKKQSVSNPQSSAVNLSGVFKLSAIALSFFTASSVYAAVSDNDFTALQGRVAALENQHTSLNDAVTAINNKLNATSVAIGESAVASGNHTTVVGAGAKAVEDNSVAIGKSVVASGINATAMGTEAKAAGAGSVAIGKDATADKIPTAGDVLGTPGSESAIAIGNGAKAQNDRAIAIGKSTVATGQSSIAFGENAKAEGMQNVAIGFNSEATRAFGVAIGVDAKSNATNGLALGYDSKVTGLAGTAISNHAKSEGDYSVAIGDDAESKGRESLALGSSAKSEGNHSFAAGARADAKAAAATAIGLRAEVMDEKSISSVVIGTDSKITNSRSSVAIGQSAENTSSSYSVALGESALNTASNLGVAIGSEAKNDTSVRGTAIGFQANTKGQDTIAFGTQATSSADRAVSIGIKSIAKARDSYAIGTQASSLSSEAVVIGNRAAINEKAANSIAIGSGAYIGVQNATSEVGNTPAKVSQPLERITKDNNEISVITQAESHKYDWSMAIGHDSRAYGYQTLALGNNAEAYDTNSTAIGMGSSAKGHFSNALGYLAKTEGKYATAIGYNSVAAAESATAVGTRAVSNLKGAVALGSDSRTSVDKNVFGYDTVENANKTLENLLSAEEKEKYNRLLDEIRELETERTTLENNLIAYITDAANDPEGKTDEQKDAIKTEKARLGALVTAKQEEIKTKQTEANNMVKVWRSTGAAVSVGDVGTGLTRQITNVAAGTEDTDAVNVAQLKSLAVAGIQFSANDYNDQDSSDAMKAKIIKTQIGGILPIQGKSSTVYGSVNAPTTAYSSDNLITFNDSGTLRIGMLKAPTFSSIKLGDTNSKVLNVDNGKLKFDGNEVVTTNNFETIFNGLYEFKNGLKTTTENNKTIVSLDKDSLKNDPSFKGEKGEDGKSAYEVWKAQAGNENKSETDFTKAIKGEKGDKGEDGKSAYELWKEIPGNENKSVQEFADSLKGTNGKDGKSVKATVMDNRDGTHTFEVANSDNTKTSTKIKDGKNGKSAYEIWRDNGNTGKTEQQFVDSLNANTKLKERVDTIENTVHNHSREIQQNRNAIAQINRDMQKMNKELRAGIAGAIAIGSLYQNTIPGKETISAGLGSFKGQNAVAVGYSRLSDNGRVGMKANLSINSSGDAGAGASIGYTW</sequence>
<dbReference type="CDD" id="cd12820">
    <property type="entry name" value="LbR_YadA-like"/>
    <property type="match status" value="3"/>
</dbReference>
<feature type="domain" description="Trimeric autotransporter adhesin YadA-like head" evidence="13">
    <location>
        <begin position="229"/>
        <end position="255"/>
    </location>
</feature>
<reference evidence="16 17" key="1">
    <citation type="submission" date="2019-01" db="EMBL/GenBank/DDBJ databases">
        <title>Comparative genomic analysis identifies haemin-independent Haemophilus haemolyticus: a formal re-classification of Haemophilus intermedius.</title>
        <authorList>
            <person name="Harris T.M."/>
            <person name="Price E.P."/>
            <person name="Sarovich D.S."/>
            <person name="Norskov-Lauritsen N."/>
            <person name="Beissbarth J."/>
            <person name="Chang A.B."/>
            <person name="Smith-Vaughan H.C."/>
        </authorList>
    </citation>
    <scope>NUCLEOTIDE SEQUENCE [LARGE SCALE GENOMIC DNA]</scope>
    <source>
        <strain evidence="16 17">PN24</strain>
    </source>
</reference>
<dbReference type="GO" id="GO:0009279">
    <property type="term" value="C:cell outer membrane"/>
    <property type="evidence" value="ECO:0007669"/>
    <property type="project" value="UniProtKB-SubCell"/>
</dbReference>
<dbReference type="Pfam" id="PF05662">
    <property type="entry name" value="YadA_stalk"/>
    <property type="match status" value="1"/>
</dbReference>
<feature type="domain" description="Trimeric autotransporter adhesin YadA-like stalk" evidence="14">
    <location>
        <begin position="766"/>
        <end position="789"/>
    </location>
</feature>